<dbReference type="InterPro" id="IPR001279">
    <property type="entry name" value="Metallo-B-lactamas"/>
</dbReference>
<name>A0A5M9H7Q1_9SPHI</name>
<dbReference type="InterPro" id="IPR051013">
    <property type="entry name" value="MBL_superfamily_lactonases"/>
</dbReference>
<evidence type="ECO:0000256" key="4">
    <source>
        <dbReference type="ARBA" id="ARBA00022833"/>
    </source>
</evidence>
<keyword evidence="2" id="KW-0479">Metal-binding</keyword>
<dbReference type="AlphaFoldDB" id="A0A5M9H7Q1"/>
<keyword evidence="3 6" id="KW-0378">Hydrolase</keyword>
<dbReference type="OrthoDB" id="9802897at2"/>
<dbReference type="GO" id="GO:0046872">
    <property type="term" value="F:metal ion binding"/>
    <property type="evidence" value="ECO:0007669"/>
    <property type="project" value="UniProtKB-KW"/>
</dbReference>
<evidence type="ECO:0000313" key="7">
    <source>
        <dbReference type="Proteomes" id="UP000322918"/>
    </source>
</evidence>
<dbReference type="Gene3D" id="3.60.15.10">
    <property type="entry name" value="Ribonuclease Z/Hydroxyacylglutathione hydrolase-like"/>
    <property type="match status" value="1"/>
</dbReference>
<dbReference type="SMART" id="SM00849">
    <property type="entry name" value="Lactamase_B"/>
    <property type="match status" value="1"/>
</dbReference>
<gene>
    <name evidence="6" type="ORF">F1649_11540</name>
</gene>
<evidence type="ECO:0000313" key="6">
    <source>
        <dbReference type="EMBL" id="KAA8482600.1"/>
    </source>
</evidence>
<evidence type="ECO:0000259" key="5">
    <source>
        <dbReference type="SMART" id="SM00849"/>
    </source>
</evidence>
<keyword evidence="4" id="KW-0862">Zinc</keyword>
<protein>
    <submittedName>
        <fullName evidence="6">MBL fold metallo-hydrolase</fullName>
    </submittedName>
</protein>
<organism evidence="6 7">
    <name type="scientific">Arcticibacter tournemirensis</name>
    <dbReference type="NCBI Taxonomy" id="699437"/>
    <lineage>
        <taxon>Bacteria</taxon>
        <taxon>Pseudomonadati</taxon>
        <taxon>Bacteroidota</taxon>
        <taxon>Sphingobacteriia</taxon>
        <taxon>Sphingobacteriales</taxon>
        <taxon>Sphingobacteriaceae</taxon>
        <taxon>Arcticibacter</taxon>
    </lineage>
</organism>
<dbReference type="Pfam" id="PF00753">
    <property type="entry name" value="Lactamase_B"/>
    <property type="match status" value="1"/>
</dbReference>
<keyword evidence="7" id="KW-1185">Reference proteome</keyword>
<proteinExistence type="inferred from homology"/>
<comment type="caution">
    <text evidence="6">The sequence shown here is derived from an EMBL/GenBank/DDBJ whole genome shotgun (WGS) entry which is preliminary data.</text>
</comment>
<reference evidence="6 7" key="1">
    <citation type="submission" date="2019-09" db="EMBL/GenBank/DDBJ databases">
        <title>Pararcticibacter amylolyticus gen. nov., sp. nov., isolated from a rottenly hemp rope, and reclassification of Pedobacter tournemirensis as Pararcticibacter tournemirensis comb. nov.</title>
        <authorList>
            <person name="Cai Y."/>
        </authorList>
    </citation>
    <scope>NUCLEOTIDE SEQUENCE [LARGE SCALE GENOMIC DNA]</scope>
    <source>
        <strain evidence="6 7">TF5-37.2-LB10</strain>
    </source>
</reference>
<dbReference type="PANTHER" id="PTHR42978">
    <property type="entry name" value="QUORUM-QUENCHING LACTONASE YTNP-RELATED-RELATED"/>
    <property type="match status" value="1"/>
</dbReference>
<dbReference type="GO" id="GO:0016787">
    <property type="term" value="F:hydrolase activity"/>
    <property type="evidence" value="ECO:0007669"/>
    <property type="project" value="UniProtKB-KW"/>
</dbReference>
<feature type="domain" description="Metallo-beta-lactamase" evidence="5">
    <location>
        <begin position="40"/>
        <end position="236"/>
    </location>
</feature>
<dbReference type="SUPFAM" id="SSF56281">
    <property type="entry name" value="Metallo-hydrolase/oxidoreductase"/>
    <property type="match status" value="1"/>
</dbReference>
<dbReference type="InterPro" id="IPR036866">
    <property type="entry name" value="RibonucZ/Hydroxyglut_hydro"/>
</dbReference>
<dbReference type="Proteomes" id="UP000322918">
    <property type="component" value="Unassembled WGS sequence"/>
</dbReference>
<sequence>MVKVVPLYEGSYSVDKSKKFIPFDPEVHNPKDRPASLFVYVQPFLVETSAGLLVFDTGLGYKNDEGKLIIHENIRKAGYDPEDVSMVLMSHLHFDHAAGMIFDNNGSMQLTFPNAEYVINRNEWETAYSSHSSSYHTDIFDVVQRSGSIHFIEGNGQLNERISYEVTGGHCPFHQVFLINDGGEKAFYGGDILPEPEQLLRRFKAKYDFDGARSMELREEFGKLAAKENWLCLFYHAKSEPMGRVELKDDAFRIRGEL</sequence>
<comment type="similarity">
    <text evidence="1">Belongs to the metallo-beta-lactamase superfamily.</text>
</comment>
<evidence type="ECO:0000256" key="2">
    <source>
        <dbReference type="ARBA" id="ARBA00022723"/>
    </source>
</evidence>
<dbReference type="EMBL" id="VWNE01000016">
    <property type="protein sequence ID" value="KAA8482600.1"/>
    <property type="molecule type" value="Genomic_DNA"/>
</dbReference>
<accession>A0A5M9H7Q1</accession>
<evidence type="ECO:0000256" key="3">
    <source>
        <dbReference type="ARBA" id="ARBA00022801"/>
    </source>
</evidence>
<evidence type="ECO:0000256" key="1">
    <source>
        <dbReference type="ARBA" id="ARBA00007749"/>
    </source>
</evidence>